<dbReference type="KEGG" id="mrr:Moror_4802"/>
<name>V2XH72_MONRO</name>
<evidence type="ECO:0000313" key="3">
    <source>
        <dbReference type="Proteomes" id="UP000017559"/>
    </source>
</evidence>
<dbReference type="Proteomes" id="UP000017559">
    <property type="component" value="Unassembled WGS sequence"/>
</dbReference>
<dbReference type="HOGENOM" id="CLU_062644_0_0_1"/>
<dbReference type="STRING" id="1381753.V2XH72"/>
<keyword evidence="3" id="KW-1185">Reference proteome</keyword>
<dbReference type="Pfam" id="PF04450">
    <property type="entry name" value="BSP"/>
    <property type="match status" value="1"/>
</dbReference>
<dbReference type="PANTHER" id="PTHR33321">
    <property type="match status" value="1"/>
</dbReference>
<protein>
    <submittedName>
        <fullName evidence="2">Pbsp domain protein</fullName>
    </submittedName>
</protein>
<dbReference type="OrthoDB" id="891726at2759"/>
<dbReference type="EMBL" id="AWSO01000300">
    <property type="protein sequence ID" value="ESK92151.1"/>
    <property type="molecule type" value="Genomic_DNA"/>
</dbReference>
<reference evidence="2 3" key="1">
    <citation type="journal article" date="2014" name="BMC Genomics">
        <title>Genome and secretome analysis of the hemibiotrophic fungal pathogen, Moniliophthora roreri, which causes frosty pod rot disease of cacao: mechanisms of the biotrophic and necrotrophic phases.</title>
        <authorList>
            <person name="Meinhardt L.W."/>
            <person name="Costa G.G.L."/>
            <person name="Thomazella D.P.T."/>
            <person name="Teixeira P.J.P.L."/>
            <person name="Carazzolle M.F."/>
            <person name="Schuster S.C."/>
            <person name="Carlson J.E."/>
            <person name="Guiltinan M.J."/>
            <person name="Mieczkowski P."/>
            <person name="Farmer A."/>
            <person name="Ramaraj T."/>
            <person name="Crozier J."/>
            <person name="Davis R.E."/>
            <person name="Shao J."/>
            <person name="Melnick R.L."/>
            <person name="Pereira G.A.G."/>
            <person name="Bailey B.A."/>
        </authorList>
    </citation>
    <scope>NUCLEOTIDE SEQUENCE [LARGE SCALE GENOMIC DNA]</scope>
    <source>
        <strain evidence="2 3">MCA 2997</strain>
    </source>
</reference>
<dbReference type="PANTHER" id="PTHR33321:SF12">
    <property type="entry name" value="PLANT BASIC SECRETORY PROTEIN (BSP) FAMILY PROTEIN"/>
    <property type="match status" value="1"/>
</dbReference>
<evidence type="ECO:0000256" key="1">
    <source>
        <dbReference type="SAM" id="Coils"/>
    </source>
</evidence>
<dbReference type="InterPro" id="IPR007541">
    <property type="entry name" value="Uncharacterised_BSP"/>
</dbReference>
<sequence>MPPTPLPPPPSEPEWPIPTLNLRVEDLAHPGAVLFFKHIPNPVEALKGAITNVFKLLYASVDKAPTNVESILLVLRPMEGVAYTTDGTECTKEIHFSLQHVVNSQKRCKDEIMGVLTHELVHCFQYNAKDTCPSGLIEGIADWVRLHSNLVPPHWKRIPGAKWDAGYEKTGYFLEWIDRRYGKTKGKEEKGAIVRVLNETMKECEYEEEKIWVDLVGLPVTALWECYCDEMKEKEEIEKVLETNESSETVLKQAEKANKRDRAQSVDLESDASLDAVVVFGTSEEAQPPVVK</sequence>
<dbReference type="AlphaFoldDB" id="V2XH72"/>
<evidence type="ECO:0000313" key="2">
    <source>
        <dbReference type="EMBL" id="ESK92151.1"/>
    </source>
</evidence>
<organism evidence="2 3">
    <name type="scientific">Moniliophthora roreri (strain MCA 2997)</name>
    <name type="common">Cocoa frosty pod rot fungus</name>
    <name type="synonym">Crinipellis roreri</name>
    <dbReference type="NCBI Taxonomy" id="1381753"/>
    <lineage>
        <taxon>Eukaryota</taxon>
        <taxon>Fungi</taxon>
        <taxon>Dikarya</taxon>
        <taxon>Basidiomycota</taxon>
        <taxon>Agaricomycotina</taxon>
        <taxon>Agaricomycetes</taxon>
        <taxon>Agaricomycetidae</taxon>
        <taxon>Agaricales</taxon>
        <taxon>Marasmiineae</taxon>
        <taxon>Marasmiaceae</taxon>
        <taxon>Moniliophthora</taxon>
    </lineage>
</organism>
<comment type="caution">
    <text evidence="2">The sequence shown here is derived from an EMBL/GenBank/DDBJ whole genome shotgun (WGS) entry which is preliminary data.</text>
</comment>
<accession>V2XH72</accession>
<gene>
    <name evidence="2" type="ORF">Moror_4802</name>
</gene>
<proteinExistence type="predicted"/>
<keyword evidence="1" id="KW-0175">Coiled coil</keyword>
<feature type="coiled-coil region" evidence="1">
    <location>
        <begin position="237"/>
        <end position="271"/>
    </location>
</feature>